<reference evidence="5 6" key="1">
    <citation type="submission" date="2024-03" db="EMBL/GenBank/DDBJ databases">
        <title>Bacilli Hybrid Assemblies.</title>
        <authorList>
            <person name="Kovac J."/>
        </authorList>
    </citation>
    <scope>NUCLEOTIDE SEQUENCE [LARGE SCALE GENOMIC DNA]</scope>
    <source>
        <strain evidence="5 6">FSL M8-0022</strain>
    </source>
</reference>
<evidence type="ECO:0000313" key="6">
    <source>
        <dbReference type="Proteomes" id="UP001459714"/>
    </source>
</evidence>
<dbReference type="PANTHER" id="PTHR37829">
    <property type="entry name" value="PHAGE-LIKE ELEMENT PBSX PROTEIN XKDT"/>
    <property type="match status" value="1"/>
</dbReference>
<feature type="domain" description="Baseplate protein J-like barrel" evidence="2">
    <location>
        <begin position="83"/>
        <end position="163"/>
    </location>
</feature>
<sequence>METAKEIHTRMLSHINNEYDKTEGSFIYDVTKAPAIEFETTQKEISKVQDKLDIEKLSGDELTRFVYQRTGIRRKLATKAVTTVIISGTEGATIQSGDIVATDTVNFVSLEEKTVGESGRMTVKVESEEYGKIGNVPVGSINRFPVSISGLVDVYNPAPVTNGYEEETDDELRQRYYDKLQRPGKSGNKYHYEEWAKEVVGVGGARVVPRFNGPLTMKVVIIDSNKQPASNELIDRVREHIEEEMPFGVEELLVKSADPLPINLSVSLTLDDGYTEEETIENIKKNVKEYLKSLAFKSTFVSYAKIGGIIIDSEGVLDYQNLLVNGGAANIPIGNEEIAVMGGVNG</sequence>
<dbReference type="PANTHER" id="PTHR37829:SF3">
    <property type="entry name" value="PROTEIN JAYE-RELATED"/>
    <property type="match status" value="1"/>
</dbReference>
<keyword evidence="6" id="KW-1185">Reference proteome</keyword>
<dbReference type="Pfam" id="PF26078">
    <property type="entry name" value="Baseplate_J_M"/>
    <property type="match status" value="1"/>
</dbReference>
<dbReference type="RefSeq" id="WP_342020004.1">
    <property type="nucleotide sequence ID" value="NZ_JBBYAK010000001.1"/>
</dbReference>
<dbReference type="InterPro" id="IPR052399">
    <property type="entry name" value="Phage_Baseplate_Assmbl_Protein"/>
</dbReference>
<feature type="domain" description="Baseplate J-like central" evidence="3">
    <location>
        <begin position="185"/>
        <end position="249"/>
    </location>
</feature>
<evidence type="ECO:0000259" key="4">
    <source>
        <dbReference type="Pfam" id="PF26079"/>
    </source>
</evidence>
<evidence type="ECO:0000313" key="5">
    <source>
        <dbReference type="EMBL" id="MEL3956930.1"/>
    </source>
</evidence>
<protein>
    <submittedName>
        <fullName evidence="5">Baseplate J/gp47 family protein</fullName>
    </submittedName>
</protein>
<gene>
    <name evidence="5" type="ORF">NST17_06930</name>
</gene>
<accession>A0ABU9JWT6</accession>
<evidence type="ECO:0000259" key="3">
    <source>
        <dbReference type="Pfam" id="PF26078"/>
    </source>
</evidence>
<comment type="similarity">
    <text evidence="1">Belongs to the Mu gp47/PBSX XkdT family.</text>
</comment>
<name>A0ABU9JWT6_9BACI</name>
<dbReference type="Pfam" id="PF26079">
    <property type="entry name" value="Baseplate_J_C"/>
    <property type="match status" value="1"/>
</dbReference>
<feature type="domain" description="Baseplate J-like C-terminal" evidence="4">
    <location>
        <begin position="262"/>
        <end position="345"/>
    </location>
</feature>
<proteinExistence type="inferred from homology"/>
<dbReference type="InterPro" id="IPR006949">
    <property type="entry name" value="Barrel_Baseplate_J-like"/>
</dbReference>
<dbReference type="Proteomes" id="UP001459714">
    <property type="component" value="Unassembled WGS sequence"/>
</dbReference>
<evidence type="ECO:0000256" key="1">
    <source>
        <dbReference type="ARBA" id="ARBA00038087"/>
    </source>
</evidence>
<organism evidence="5 6">
    <name type="scientific">Caldifermentibacillus hisashii</name>
    <dbReference type="NCBI Taxonomy" id="996558"/>
    <lineage>
        <taxon>Bacteria</taxon>
        <taxon>Bacillati</taxon>
        <taxon>Bacillota</taxon>
        <taxon>Bacilli</taxon>
        <taxon>Bacillales</taxon>
        <taxon>Bacillaceae</taxon>
        <taxon>Caldifermentibacillus</taxon>
    </lineage>
</organism>
<dbReference type="InterPro" id="IPR058530">
    <property type="entry name" value="Baseplate_J-like_C"/>
</dbReference>
<dbReference type="EMBL" id="JBBYAK010000001">
    <property type="protein sequence ID" value="MEL3956930.1"/>
    <property type="molecule type" value="Genomic_DNA"/>
</dbReference>
<evidence type="ECO:0000259" key="2">
    <source>
        <dbReference type="Pfam" id="PF04865"/>
    </source>
</evidence>
<dbReference type="InterPro" id="IPR058531">
    <property type="entry name" value="Baseplate_J_M"/>
</dbReference>
<dbReference type="Pfam" id="PF04865">
    <property type="entry name" value="Baseplate_J"/>
    <property type="match status" value="1"/>
</dbReference>
<comment type="caution">
    <text evidence="5">The sequence shown here is derived from an EMBL/GenBank/DDBJ whole genome shotgun (WGS) entry which is preliminary data.</text>
</comment>